<reference evidence="3" key="1">
    <citation type="submission" date="2018-05" db="EMBL/GenBank/DDBJ databases">
        <authorList>
            <person name="Hao L."/>
        </authorList>
    </citation>
    <scope>NUCLEOTIDE SEQUENCE [LARGE SCALE GENOMIC DNA]</scope>
</reference>
<feature type="compositionally biased region" description="Polar residues" evidence="1">
    <location>
        <begin position="10"/>
        <end position="26"/>
    </location>
</feature>
<dbReference type="Pfam" id="PF08902">
    <property type="entry name" value="DUF1848"/>
    <property type="match status" value="1"/>
</dbReference>
<proteinExistence type="predicted"/>
<dbReference type="Proteomes" id="UP000249818">
    <property type="component" value="Chromosome BARAN1"/>
</dbReference>
<dbReference type="InterPro" id="IPR014998">
    <property type="entry name" value="DUF1848"/>
</dbReference>
<keyword evidence="3" id="KW-1185">Reference proteome</keyword>
<organism evidence="2 3">
    <name type="scientific">Candidatus Bipolaricaulis anaerobius</name>
    <dbReference type="NCBI Taxonomy" id="2026885"/>
    <lineage>
        <taxon>Bacteria</taxon>
        <taxon>Candidatus Bipolaricaulota</taxon>
        <taxon>Candidatus Bipolaricaulia</taxon>
        <taxon>Candidatus Bipolaricaulales</taxon>
        <taxon>Candidatus Bipolaricaulaceae</taxon>
        <taxon>Candidatus Bipolaricaulis</taxon>
    </lineage>
</organism>
<evidence type="ECO:0000313" key="3">
    <source>
        <dbReference type="Proteomes" id="UP000249818"/>
    </source>
</evidence>
<dbReference type="AlphaFoldDB" id="A0A2X3K475"/>
<protein>
    <recommendedName>
        <fullName evidence="4">DNA repair photolyase</fullName>
    </recommendedName>
</protein>
<evidence type="ECO:0000256" key="1">
    <source>
        <dbReference type="SAM" id="MobiDB-lite"/>
    </source>
</evidence>
<evidence type="ECO:0008006" key="4">
    <source>
        <dbReference type="Google" id="ProtNLM"/>
    </source>
</evidence>
<evidence type="ECO:0000313" key="2">
    <source>
        <dbReference type="EMBL" id="SQD92077.1"/>
    </source>
</evidence>
<dbReference type="KEGG" id="bana:BARAN1_0052"/>
<dbReference type="EMBL" id="LS483254">
    <property type="protein sequence ID" value="SQD92077.1"/>
    <property type="molecule type" value="Genomic_DNA"/>
</dbReference>
<name>A0A2X3K475_9BACT</name>
<accession>A0A2X3K475</accession>
<gene>
    <name evidence="2" type="ORF">BARAN1_0052</name>
</gene>
<feature type="region of interest" description="Disordered" evidence="1">
    <location>
        <begin position="1"/>
        <end position="34"/>
    </location>
</feature>
<sequence length="311" mass="33856">MAELADALDSGSSGVSNPRVGSSPTPGTDVPRRVISASRRTDLPRWYLPWLRAALQAEEATVHLPYGGCRTVSLRPEAVHTVVLWSKDYSRLLADRKLRVLLGRYDQVVAHFTVTGLGGTWIEPGVPRAEAAIAQLPELVALCGGPERVVVRFDPIVHWRKGARIESNAPWAEALFRACARAGVRDLRLSTATLYGKVLRRGVAWYDPSPEEKHAIAAHLIDLAQSHRLALGACADLALESAGIARVPCIDGMRLTALHPQRLAASSRRDRGQRAHCLCTESVDIGGYGMRCPGGCLYCYANPGVNRSRCR</sequence>